<dbReference type="EMBL" id="LROR01000057">
    <property type="protein sequence ID" value="OBR92529.1"/>
    <property type="molecule type" value="Genomic_DNA"/>
</dbReference>
<name>A0A166T6L1_9CLOT</name>
<evidence type="ECO:0000313" key="1">
    <source>
        <dbReference type="EMBL" id="OAA93333.1"/>
    </source>
</evidence>
<reference evidence="1 3" key="1">
    <citation type="journal article" date="2015" name="Biotechnol. Bioeng.">
        <title>Genome sequence and phenotypic characterization of Caulobacter segnis.</title>
        <authorList>
            <person name="Patel S."/>
            <person name="Fletcher B."/>
            <person name="Scott D.C."/>
            <person name="Ely B."/>
        </authorList>
    </citation>
    <scope>NUCLEOTIDE SEQUENCE [LARGE SCALE GENOMIC DNA]</scope>
    <source>
        <strain evidence="1 3">PS02</strain>
    </source>
</reference>
<evidence type="ECO:0000313" key="2">
    <source>
        <dbReference type="EMBL" id="OBR92529.1"/>
    </source>
</evidence>
<keyword evidence="4" id="KW-1185">Reference proteome</keyword>
<dbReference type="Proteomes" id="UP000077384">
    <property type="component" value="Unassembled WGS sequence"/>
</dbReference>
<organism evidence="1 3">
    <name type="scientific">Clostridium coskatii</name>
    <dbReference type="NCBI Taxonomy" id="1705578"/>
    <lineage>
        <taxon>Bacteria</taxon>
        <taxon>Bacillati</taxon>
        <taxon>Bacillota</taxon>
        <taxon>Clostridia</taxon>
        <taxon>Eubacteriales</taxon>
        <taxon>Clostridiaceae</taxon>
        <taxon>Clostridium</taxon>
    </lineage>
</organism>
<dbReference type="SUPFAM" id="SSF55729">
    <property type="entry name" value="Acyl-CoA N-acyltransferases (Nat)"/>
    <property type="match status" value="1"/>
</dbReference>
<accession>A0A166T6L1</accession>
<dbReference type="InterPro" id="IPR016181">
    <property type="entry name" value="Acyl_CoA_acyltransferase"/>
</dbReference>
<evidence type="ECO:0000313" key="3">
    <source>
        <dbReference type="Proteomes" id="UP000077384"/>
    </source>
</evidence>
<gene>
    <name evidence="2" type="ORF">CLCOS_29920</name>
    <name evidence="1" type="ORF">WX73_00025</name>
</gene>
<sequence length="69" mass="8003">MTNLIELSEKNGFWTLQSVIIKENAESINFHNKYGFRKVGIREKIGKMKNGIWHDVVLMELRSKLVGVN</sequence>
<reference evidence="2 4" key="2">
    <citation type="journal article" date="2016" name="Front. Microbiol.">
        <title>Industrial Acetogenic Biocatalysts: A Comparative Metabolic and Genomic Analysis.</title>
        <authorList>
            <person name="Bengelsdorf F."/>
            <person name="Poehlein A."/>
            <person name="Sonja S."/>
            <person name="Erz C."/>
            <person name="Hummel T."/>
            <person name="Hoffmeister S."/>
            <person name="Daniel R."/>
            <person name="Durre P."/>
        </authorList>
    </citation>
    <scope>NUCLEOTIDE SEQUENCE [LARGE SCALE GENOMIC DNA]</scope>
    <source>
        <strain evidence="2 4">PTA-10522</strain>
    </source>
</reference>
<dbReference type="EMBL" id="LITQ01000013">
    <property type="protein sequence ID" value="OAA93333.1"/>
    <property type="molecule type" value="Genomic_DNA"/>
</dbReference>
<dbReference type="Proteomes" id="UP000093694">
    <property type="component" value="Unassembled WGS sequence"/>
</dbReference>
<dbReference type="AlphaFoldDB" id="A0A166T6L1"/>
<protein>
    <recommendedName>
        <fullName evidence="5">Phosphinothricin acetyltransferase</fullName>
    </recommendedName>
</protein>
<evidence type="ECO:0000313" key="4">
    <source>
        <dbReference type="Proteomes" id="UP000093694"/>
    </source>
</evidence>
<dbReference type="PATRIC" id="fig|1705578.3.peg.406"/>
<dbReference type="Pfam" id="PF13420">
    <property type="entry name" value="Acetyltransf_4"/>
    <property type="match status" value="1"/>
</dbReference>
<dbReference type="RefSeq" id="WP_337955828.1">
    <property type="nucleotide sequence ID" value="NZ_LITQ01000013.1"/>
</dbReference>
<proteinExistence type="predicted"/>
<comment type="caution">
    <text evidence="1">The sequence shown here is derived from an EMBL/GenBank/DDBJ whole genome shotgun (WGS) entry which is preliminary data.</text>
</comment>
<evidence type="ECO:0008006" key="5">
    <source>
        <dbReference type="Google" id="ProtNLM"/>
    </source>
</evidence>
<dbReference type="Gene3D" id="3.40.630.30">
    <property type="match status" value="1"/>
</dbReference>